<keyword evidence="4" id="KW-0808">Transferase</keyword>
<dbReference type="CDD" id="cd02440">
    <property type="entry name" value="AdoMet_MTases"/>
    <property type="match status" value="1"/>
</dbReference>
<dbReference type="InterPro" id="IPR019614">
    <property type="entry name" value="SAM-dep_methyl-trfase"/>
</dbReference>
<dbReference type="OrthoDB" id="269872at2759"/>
<feature type="domain" description="S-adenosylmethionine-dependent methyltransferase" evidence="6">
    <location>
        <begin position="240"/>
        <end position="364"/>
    </location>
</feature>
<keyword evidence="3 8" id="KW-0489">Methyltransferase</keyword>
<keyword evidence="5" id="KW-0949">S-adenosyl-L-methionine</keyword>
<dbReference type="Gene3D" id="2.30.130.10">
    <property type="entry name" value="PUA domain"/>
    <property type="match status" value="1"/>
</dbReference>
<dbReference type="Gene3D" id="3.30.750.80">
    <property type="entry name" value="RNA methyltransferase domain (HRMD) like"/>
    <property type="match status" value="1"/>
</dbReference>
<sequence>MILRRPLTRSIASDVLSSSSCVQDKDISPRTSSTSNKRDFGVILKKGREFPIATMRHPWIFSGAVDRMEVPSNGCVVPVFDSARKQCIGHGMFNASCKSLVGRMLSFDGACQASADDIVFQNIQKACDFRSTLKLEDFGTNCYRIVNSEADDLSSLVVDRYGDHLVVQSGSLGMDAFIDSGVVQRSLLSHPLLKGSVKQIYEKSTAGSRDQEGILPRSRWLLRDPSTASGPEDGAAETIVTESGIQMIVPLTAGQKTGMFLDQRNMRRFVREHARGKRVLNLCAYTGGFTLYALQGGASSVVSVDASELSLSVLKRNVQLGMQTGALPTDAESRSVAVQDDLWKFLGRETGRYDVIILDPPKLASKPSDVHRALKAYGEANRLAMRLAADSGCLFVSCSCSYFVSPLDFERTVVSAALAVRKQARLVQNHRHAEDHATSLFHPEGRYLKSISIFLTSSAS</sequence>
<dbReference type="GO" id="GO:0032259">
    <property type="term" value="P:methylation"/>
    <property type="evidence" value="ECO:0007669"/>
    <property type="project" value="UniProtKB-KW"/>
</dbReference>
<evidence type="ECO:0000256" key="3">
    <source>
        <dbReference type="ARBA" id="ARBA00022603"/>
    </source>
</evidence>
<dbReference type="InterPro" id="IPR041532">
    <property type="entry name" value="RlmI-like_PUA"/>
</dbReference>
<dbReference type="InterPro" id="IPR029063">
    <property type="entry name" value="SAM-dependent_MTases_sf"/>
</dbReference>
<dbReference type="Proteomes" id="UP000799049">
    <property type="component" value="Unassembled WGS sequence"/>
</dbReference>
<keyword evidence="9" id="KW-1185">Reference proteome</keyword>
<evidence type="ECO:0000313" key="8">
    <source>
        <dbReference type="EMBL" id="KAF0852510.1"/>
    </source>
</evidence>
<dbReference type="Gene3D" id="3.40.50.150">
    <property type="entry name" value="Vaccinia Virus protein VP39"/>
    <property type="match status" value="1"/>
</dbReference>
<dbReference type="GO" id="GO:0003723">
    <property type="term" value="F:RNA binding"/>
    <property type="evidence" value="ECO:0007669"/>
    <property type="project" value="InterPro"/>
</dbReference>
<dbReference type="GO" id="GO:0008168">
    <property type="term" value="F:methyltransferase activity"/>
    <property type="evidence" value="ECO:0007669"/>
    <property type="project" value="UniProtKB-KW"/>
</dbReference>
<dbReference type="AlphaFoldDB" id="A0A8K0F2N9"/>
<comment type="caution">
    <text evidence="8">The sequence shown here is derived from an EMBL/GenBank/DDBJ whole genome shotgun (WGS) entry which is preliminary data.</text>
</comment>
<evidence type="ECO:0000256" key="1">
    <source>
        <dbReference type="ARBA" id="ARBA00004496"/>
    </source>
</evidence>
<name>A0A8K0F2N9_ANDGO</name>
<dbReference type="InterPro" id="IPR036974">
    <property type="entry name" value="PUA_sf"/>
</dbReference>
<reference evidence="8" key="1">
    <citation type="submission" date="2019-09" db="EMBL/GenBank/DDBJ databases">
        <title>The Mitochondrial Proteome of the Jakobid, Andalucia godoyi, a Protist With the Most Gene-Rich and Bacteria-Like Mitochondrial Genome.</title>
        <authorList>
            <person name="Gray M.W."/>
            <person name="Burger G."/>
            <person name="Derelle R."/>
            <person name="Klimes V."/>
            <person name="Leger M."/>
            <person name="Sarrasin M."/>
            <person name="Vlcek C."/>
            <person name="Roger A.J."/>
            <person name="Elias M."/>
            <person name="Lang B.F."/>
        </authorList>
    </citation>
    <scope>NUCLEOTIDE SEQUENCE</scope>
    <source>
        <strain evidence="8">And28</strain>
    </source>
</reference>
<evidence type="ECO:0000256" key="4">
    <source>
        <dbReference type="ARBA" id="ARBA00022679"/>
    </source>
</evidence>
<dbReference type="Pfam" id="PF10672">
    <property type="entry name" value="Methyltrans_SAM"/>
    <property type="match status" value="1"/>
</dbReference>
<evidence type="ECO:0000256" key="5">
    <source>
        <dbReference type="ARBA" id="ARBA00022691"/>
    </source>
</evidence>
<dbReference type="GO" id="GO:0005737">
    <property type="term" value="C:cytoplasm"/>
    <property type="evidence" value="ECO:0007669"/>
    <property type="project" value="UniProtKB-SubCell"/>
</dbReference>
<gene>
    <name evidence="8" type="ORF">ANDGO_00504</name>
</gene>
<feature type="domain" description="RlmI-like PUA" evidence="7">
    <location>
        <begin position="42"/>
        <end position="107"/>
    </location>
</feature>
<dbReference type="SUPFAM" id="SSF53335">
    <property type="entry name" value="S-adenosyl-L-methionine-dependent methyltransferases"/>
    <property type="match status" value="1"/>
</dbReference>
<comment type="subcellular location">
    <subcellularLocation>
        <location evidence="1">Cytoplasm</location>
    </subcellularLocation>
</comment>
<evidence type="ECO:0000259" key="7">
    <source>
        <dbReference type="Pfam" id="PF17785"/>
    </source>
</evidence>
<dbReference type="CDD" id="cd11572">
    <property type="entry name" value="RlmI_M_like"/>
    <property type="match status" value="1"/>
</dbReference>
<dbReference type="PANTHER" id="PTHR42873">
    <property type="entry name" value="RIBOSOMAL RNA LARGE SUBUNIT METHYLTRANSFERASE"/>
    <property type="match status" value="1"/>
</dbReference>
<keyword evidence="2" id="KW-0963">Cytoplasm</keyword>
<dbReference type="PANTHER" id="PTHR42873:SF1">
    <property type="entry name" value="S-ADENOSYLMETHIONINE-DEPENDENT METHYLTRANSFERASE DOMAIN-CONTAINING PROTEIN"/>
    <property type="match status" value="1"/>
</dbReference>
<accession>A0A8K0F2N9</accession>
<evidence type="ECO:0000313" key="9">
    <source>
        <dbReference type="Proteomes" id="UP000799049"/>
    </source>
</evidence>
<dbReference type="EMBL" id="VRVR01000032">
    <property type="protein sequence ID" value="KAF0852510.1"/>
    <property type="molecule type" value="Genomic_DNA"/>
</dbReference>
<dbReference type="Pfam" id="PF17785">
    <property type="entry name" value="PUA_3"/>
    <property type="match status" value="1"/>
</dbReference>
<evidence type="ECO:0000256" key="2">
    <source>
        <dbReference type="ARBA" id="ARBA00022490"/>
    </source>
</evidence>
<organism evidence="8 9">
    <name type="scientific">Andalucia godoyi</name>
    <name type="common">Flagellate</name>
    <dbReference type="NCBI Taxonomy" id="505711"/>
    <lineage>
        <taxon>Eukaryota</taxon>
        <taxon>Discoba</taxon>
        <taxon>Jakobida</taxon>
        <taxon>Andalucina</taxon>
        <taxon>Andaluciidae</taxon>
        <taxon>Andalucia</taxon>
    </lineage>
</organism>
<proteinExistence type="predicted"/>
<protein>
    <submittedName>
        <fullName evidence="8">Mitochondrial 23S rRNA m5C1962 methyltransferase RlmI</fullName>
    </submittedName>
</protein>
<evidence type="ECO:0000259" key="6">
    <source>
        <dbReference type="Pfam" id="PF10672"/>
    </source>
</evidence>